<evidence type="ECO:0000256" key="6">
    <source>
        <dbReference type="SAM" id="SignalP"/>
    </source>
</evidence>
<proteinExistence type="inferred from homology"/>
<accession>A0A413IM00</accession>
<dbReference type="Proteomes" id="UP000286063">
    <property type="component" value="Unassembled WGS sequence"/>
</dbReference>
<name>A0A413IM00_9BACT</name>
<dbReference type="Gene3D" id="1.25.40.390">
    <property type="match status" value="1"/>
</dbReference>
<evidence type="ECO:0000259" key="8">
    <source>
        <dbReference type="Pfam" id="PF14322"/>
    </source>
</evidence>
<protein>
    <submittedName>
        <fullName evidence="9">RagB/SusD family nutrient uptake outer membrane protein</fullName>
    </submittedName>
</protein>
<organism evidence="9 10">
    <name type="scientific">Butyricimonas virosa</name>
    <dbReference type="NCBI Taxonomy" id="544645"/>
    <lineage>
        <taxon>Bacteria</taxon>
        <taxon>Pseudomonadati</taxon>
        <taxon>Bacteroidota</taxon>
        <taxon>Bacteroidia</taxon>
        <taxon>Bacteroidales</taxon>
        <taxon>Odoribacteraceae</taxon>
        <taxon>Butyricimonas</taxon>
    </lineage>
</organism>
<evidence type="ECO:0000256" key="2">
    <source>
        <dbReference type="ARBA" id="ARBA00006275"/>
    </source>
</evidence>
<dbReference type="GO" id="GO:0009279">
    <property type="term" value="C:cell outer membrane"/>
    <property type="evidence" value="ECO:0007669"/>
    <property type="project" value="UniProtKB-SubCell"/>
</dbReference>
<dbReference type="InterPro" id="IPR012944">
    <property type="entry name" value="SusD_RagB_dom"/>
</dbReference>
<dbReference type="InterPro" id="IPR033985">
    <property type="entry name" value="SusD-like_N"/>
</dbReference>
<feature type="chain" id="PRO_5019074981" evidence="6">
    <location>
        <begin position="23"/>
        <end position="499"/>
    </location>
</feature>
<keyword evidence="4" id="KW-0472">Membrane</keyword>
<keyword evidence="5" id="KW-0998">Cell outer membrane</keyword>
<keyword evidence="3 6" id="KW-0732">Signal</keyword>
<dbReference type="InterPro" id="IPR011990">
    <property type="entry name" value="TPR-like_helical_dom_sf"/>
</dbReference>
<dbReference type="OrthoDB" id="630434at2"/>
<gene>
    <name evidence="9" type="ORF">DXA50_11205</name>
</gene>
<feature type="domain" description="RagB/SusD" evidence="7">
    <location>
        <begin position="369"/>
        <end position="490"/>
    </location>
</feature>
<evidence type="ECO:0000256" key="1">
    <source>
        <dbReference type="ARBA" id="ARBA00004442"/>
    </source>
</evidence>
<evidence type="ECO:0000256" key="5">
    <source>
        <dbReference type="ARBA" id="ARBA00023237"/>
    </source>
</evidence>
<dbReference type="AlphaFoldDB" id="A0A413IM00"/>
<comment type="caution">
    <text evidence="9">The sequence shown here is derived from an EMBL/GenBank/DDBJ whole genome shotgun (WGS) entry which is preliminary data.</text>
</comment>
<comment type="similarity">
    <text evidence="2">Belongs to the SusD family.</text>
</comment>
<dbReference type="Pfam" id="PF14322">
    <property type="entry name" value="SusD-like_3"/>
    <property type="match status" value="1"/>
</dbReference>
<comment type="subcellular location">
    <subcellularLocation>
        <location evidence="1">Cell outer membrane</location>
    </subcellularLocation>
</comment>
<dbReference type="PROSITE" id="PS51257">
    <property type="entry name" value="PROKAR_LIPOPROTEIN"/>
    <property type="match status" value="1"/>
</dbReference>
<feature type="domain" description="SusD-like N-terminal" evidence="8">
    <location>
        <begin position="20"/>
        <end position="228"/>
    </location>
</feature>
<reference evidence="9 10" key="1">
    <citation type="submission" date="2018-08" db="EMBL/GenBank/DDBJ databases">
        <title>A genome reference for cultivated species of the human gut microbiota.</title>
        <authorList>
            <person name="Zou Y."/>
            <person name="Xue W."/>
            <person name="Luo G."/>
        </authorList>
    </citation>
    <scope>NUCLEOTIDE SEQUENCE [LARGE SCALE GENOMIC DNA]</scope>
    <source>
        <strain evidence="9 10">OF02-7</strain>
    </source>
</reference>
<evidence type="ECO:0000256" key="3">
    <source>
        <dbReference type="ARBA" id="ARBA00022729"/>
    </source>
</evidence>
<dbReference type="Pfam" id="PF07980">
    <property type="entry name" value="SusD_RagB"/>
    <property type="match status" value="1"/>
</dbReference>
<dbReference type="SUPFAM" id="SSF48452">
    <property type="entry name" value="TPR-like"/>
    <property type="match status" value="1"/>
</dbReference>
<evidence type="ECO:0000259" key="7">
    <source>
        <dbReference type="Pfam" id="PF07980"/>
    </source>
</evidence>
<sequence>MKKNIFLIVMILWGFCSCSDFLEPKSPSEYIPKTADALNEMLLGDAYARADNSYFIFSYHNILDDDVEMTNEPINYKMSIDGFAALYSWDPDMHEMGFSVDVWANYYRLILGANAALDYLDDVRGSVEEKAYVAAQAYALRAFYYFNLVNLFGEPYGYNKKALGVPLKLVSSLTDGFDKQNTVEEVYDQIICDLDEAEKNFLTLPEEKQYSQTYRINLPAVQLLRARVALHMNNREDAAKYAKKVIEGWNFSLYDLNSFKGTYNYPYPNFVSFDNPEMVWVMGNSDDVVDLLRKTFGYLDISTVTPTGKRNALNVSQDLLKCYKDNDLRVGYYFANDYDKKAIQGVYVPWGKMKVSYNSAPVKASEFGYALRLSEAYLILSEAVYDTDEELALKLINALREKRYITGTYEEVNYSGDELLNFIREERRRELCFEGQRWFDLRRYGMPSFKRQWTELGRYVGSYIMEKEDPAYTLPIPAKILDRNPALIQNKLAIRKTLQ</sequence>
<evidence type="ECO:0000256" key="4">
    <source>
        <dbReference type="ARBA" id="ARBA00023136"/>
    </source>
</evidence>
<evidence type="ECO:0000313" key="10">
    <source>
        <dbReference type="Proteomes" id="UP000286063"/>
    </source>
</evidence>
<dbReference type="EMBL" id="QSCR01000019">
    <property type="protein sequence ID" value="RGY16390.1"/>
    <property type="molecule type" value="Genomic_DNA"/>
</dbReference>
<dbReference type="RefSeq" id="WP_117722741.1">
    <property type="nucleotide sequence ID" value="NZ_CAJUBB010000062.1"/>
</dbReference>
<feature type="signal peptide" evidence="6">
    <location>
        <begin position="1"/>
        <end position="22"/>
    </location>
</feature>
<evidence type="ECO:0000313" key="9">
    <source>
        <dbReference type="EMBL" id="RGY16390.1"/>
    </source>
</evidence>